<evidence type="ECO:0008006" key="4">
    <source>
        <dbReference type="Google" id="ProtNLM"/>
    </source>
</evidence>
<keyword evidence="3" id="KW-1185">Reference proteome</keyword>
<evidence type="ECO:0000313" key="2">
    <source>
        <dbReference type="EMBL" id="KAJ8924471.1"/>
    </source>
</evidence>
<dbReference type="Proteomes" id="UP001159042">
    <property type="component" value="Unassembled WGS sequence"/>
</dbReference>
<keyword evidence="1" id="KW-1133">Transmembrane helix</keyword>
<evidence type="ECO:0000313" key="3">
    <source>
        <dbReference type="Proteomes" id="UP001159042"/>
    </source>
</evidence>
<sequence>MYRLIRRYQIRDEIIFALISSEAMGHEDKPWFPKDPKERDPDEYWGDDYSTGYNYLLYGGGIFITVILVIMFVKMYVKLWVCCLERNKRHWLTILPRNVGCLSLPRQCFFCSALNLKSVIGPLVINITYQALSNSLLIAPR</sequence>
<gene>
    <name evidence="2" type="ORF">NQ315_007268</name>
</gene>
<accession>A0AAV8WDZ3</accession>
<feature type="transmembrane region" description="Helical" evidence="1">
    <location>
        <begin position="55"/>
        <end position="77"/>
    </location>
</feature>
<dbReference type="AlphaFoldDB" id="A0AAV8WDZ3"/>
<keyword evidence="1" id="KW-0472">Membrane</keyword>
<comment type="caution">
    <text evidence="2">The sequence shown here is derived from an EMBL/GenBank/DDBJ whole genome shotgun (WGS) entry which is preliminary data.</text>
</comment>
<reference evidence="2 3" key="1">
    <citation type="journal article" date="2023" name="Insect Mol. Biol.">
        <title>Genome sequencing provides insights into the evolution of gene families encoding plant cell wall-degrading enzymes in longhorned beetles.</title>
        <authorList>
            <person name="Shin N.R."/>
            <person name="Okamura Y."/>
            <person name="Kirsch R."/>
            <person name="Pauchet Y."/>
        </authorList>
    </citation>
    <scope>NUCLEOTIDE SEQUENCE [LARGE SCALE GENOMIC DNA]</scope>
    <source>
        <strain evidence="2">EAD_L_NR</strain>
    </source>
</reference>
<name>A0AAV8WDZ3_9CUCU</name>
<keyword evidence="1" id="KW-0812">Transmembrane</keyword>
<evidence type="ECO:0000256" key="1">
    <source>
        <dbReference type="SAM" id="Phobius"/>
    </source>
</evidence>
<protein>
    <recommendedName>
        <fullName evidence="4">FXYD domain-containing ion transport regulator</fullName>
    </recommendedName>
</protein>
<organism evidence="2 3">
    <name type="scientific">Exocentrus adspersus</name>
    <dbReference type="NCBI Taxonomy" id="1586481"/>
    <lineage>
        <taxon>Eukaryota</taxon>
        <taxon>Metazoa</taxon>
        <taxon>Ecdysozoa</taxon>
        <taxon>Arthropoda</taxon>
        <taxon>Hexapoda</taxon>
        <taxon>Insecta</taxon>
        <taxon>Pterygota</taxon>
        <taxon>Neoptera</taxon>
        <taxon>Endopterygota</taxon>
        <taxon>Coleoptera</taxon>
        <taxon>Polyphaga</taxon>
        <taxon>Cucujiformia</taxon>
        <taxon>Chrysomeloidea</taxon>
        <taxon>Cerambycidae</taxon>
        <taxon>Lamiinae</taxon>
        <taxon>Acanthocinini</taxon>
        <taxon>Exocentrus</taxon>
    </lineage>
</organism>
<dbReference type="EMBL" id="JANEYG010000003">
    <property type="protein sequence ID" value="KAJ8924471.1"/>
    <property type="molecule type" value="Genomic_DNA"/>
</dbReference>
<proteinExistence type="predicted"/>